<comment type="caution">
    <text evidence="1">The sequence shown here is derived from an EMBL/GenBank/DDBJ whole genome shotgun (WGS) entry which is preliminary data.</text>
</comment>
<sequence>MMTEIRGRLHRSYSPTAEIGDMEKLAEEMVGKPVTITDLGLEIGTIVSTRVEGDYIVWKAELHHHGQTISQI</sequence>
<name>A0A0F9QZF9_9ZZZZ</name>
<organism evidence="1">
    <name type="scientific">marine sediment metagenome</name>
    <dbReference type="NCBI Taxonomy" id="412755"/>
    <lineage>
        <taxon>unclassified sequences</taxon>
        <taxon>metagenomes</taxon>
        <taxon>ecological metagenomes</taxon>
    </lineage>
</organism>
<accession>A0A0F9QZF9</accession>
<protein>
    <submittedName>
        <fullName evidence="1">Uncharacterized protein</fullName>
    </submittedName>
</protein>
<gene>
    <name evidence="1" type="ORF">LCGC14_0658080</name>
</gene>
<dbReference type="EMBL" id="LAZR01001250">
    <property type="protein sequence ID" value="KKN47909.1"/>
    <property type="molecule type" value="Genomic_DNA"/>
</dbReference>
<reference evidence="1" key="1">
    <citation type="journal article" date="2015" name="Nature">
        <title>Complex archaea that bridge the gap between prokaryotes and eukaryotes.</title>
        <authorList>
            <person name="Spang A."/>
            <person name="Saw J.H."/>
            <person name="Jorgensen S.L."/>
            <person name="Zaremba-Niedzwiedzka K."/>
            <person name="Martijn J."/>
            <person name="Lind A.E."/>
            <person name="van Eijk R."/>
            <person name="Schleper C."/>
            <person name="Guy L."/>
            <person name="Ettema T.J."/>
        </authorList>
    </citation>
    <scope>NUCLEOTIDE SEQUENCE</scope>
</reference>
<proteinExistence type="predicted"/>
<evidence type="ECO:0000313" key="1">
    <source>
        <dbReference type="EMBL" id="KKN47909.1"/>
    </source>
</evidence>
<dbReference type="AlphaFoldDB" id="A0A0F9QZF9"/>